<keyword evidence="3" id="KW-1185">Reference proteome</keyword>
<reference evidence="2 3" key="1">
    <citation type="submission" date="2024-02" db="EMBL/GenBank/DDBJ databases">
        <title>de novo genome assembly of Solanum bulbocastanum strain 11H21.</title>
        <authorList>
            <person name="Hosaka A.J."/>
        </authorList>
    </citation>
    <scope>NUCLEOTIDE SEQUENCE [LARGE SCALE GENOMIC DNA]</scope>
    <source>
        <tissue evidence="2">Young leaves</tissue>
    </source>
</reference>
<evidence type="ECO:0000256" key="1">
    <source>
        <dbReference type="SAM" id="MobiDB-lite"/>
    </source>
</evidence>
<gene>
    <name evidence="2" type="ORF">RDI58_022261</name>
</gene>
<feature type="compositionally biased region" description="Polar residues" evidence="1">
    <location>
        <begin position="159"/>
        <end position="174"/>
    </location>
</feature>
<dbReference type="Proteomes" id="UP001371456">
    <property type="component" value="Unassembled WGS sequence"/>
</dbReference>
<proteinExistence type="predicted"/>
<accession>A0AAN8T7N7</accession>
<feature type="region of interest" description="Disordered" evidence="1">
    <location>
        <begin position="139"/>
        <end position="186"/>
    </location>
</feature>
<name>A0AAN8T7N7_SOLBU</name>
<evidence type="ECO:0000313" key="2">
    <source>
        <dbReference type="EMBL" id="KAK6780077.1"/>
    </source>
</evidence>
<comment type="caution">
    <text evidence="2">The sequence shown here is derived from an EMBL/GenBank/DDBJ whole genome shotgun (WGS) entry which is preliminary data.</text>
</comment>
<protein>
    <submittedName>
        <fullName evidence="2">Uncharacterized protein</fullName>
    </submittedName>
</protein>
<evidence type="ECO:0000313" key="3">
    <source>
        <dbReference type="Proteomes" id="UP001371456"/>
    </source>
</evidence>
<dbReference type="AlphaFoldDB" id="A0AAN8T7N7"/>
<organism evidence="2 3">
    <name type="scientific">Solanum bulbocastanum</name>
    <name type="common">Wild potato</name>
    <dbReference type="NCBI Taxonomy" id="147425"/>
    <lineage>
        <taxon>Eukaryota</taxon>
        <taxon>Viridiplantae</taxon>
        <taxon>Streptophyta</taxon>
        <taxon>Embryophyta</taxon>
        <taxon>Tracheophyta</taxon>
        <taxon>Spermatophyta</taxon>
        <taxon>Magnoliopsida</taxon>
        <taxon>eudicotyledons</taxon>
        <taxon>Gunneridae</taxon>
        <taxon>Pentapetalae</taxon>
        <taxon>asterids</taxon>
        <taxon>lamiids</taxon>
        <taxon>Solanales</taxon>
        <taxon>Solanaceae</taxon>
        <taxon>Solanoideae</taxon>
        <taxon>Solaneae</taxon>
        <taxon>Solanum</taxon>
    </lineage>
</organism>
<sequence length="259" mass="29305">MVKIEVQYKRKDKYIPPIERISPKDNEVKRFEGMLSIILHKVTEQDRNLEEMKENIEGMKRLICSQSKTVPLLENLMGLNSRKWIENGHVGPFGELSLAHRITQRFTYFLHISFNFVSSLCFESATFGEMPDFAECTRRITESSNTPPRGKEKGITLNEDATTSRNKATKLSTTGGKGIGNEKTVELSNASSDSTGFYTNDLTTYDSGSMGLDDDELMEAQRNELRSKQLNDPSRFKNPRPTTLTPLDFEQAIVLAPLV</sequence>
<dbReference type="EMBL" id="JBANQN010000009">
    <property type="protein sequence ID" value="KAK6780077.1"/>
    <property type="molecule type" value="Genomic_DNA"/>
</dbReference>